<dbReference type="SUPFAM" id="SSF160544">
    <property type="entry name" value="EscU C-terminal domain-like"/>
    <property type="match status" value="1"/>
</dbReference>
<comment type="caution">
    <text evidence="15">The sequence shown here is derived from an EMBL/GenBank/DDBJ whole genome shotgun (WGS) entry which is preliminary data.</text>
</comment>
<accession>A0ABX1QL78</accession>
<evidence type="ECO:0000256" key="4">
    <source>
        <dbReference type="ARBA" id="ARBA00022448"/>
    </source>
</evidence>
<dbReference type="Proteomes" id="UP000669605">
    <property type="component" value="Unassembled WGS sequence"/>
</dbReference>
<evidence type="ECO:0000256" key="13">
    <source>
        <dbReference type="RuleBase" id="RU364091"/>
    </source>
</evidence>
<evidence type="ECO:0000256" key="5">
    <source>
        <dbReference type="ARBA" id="ARBA00022475"/>
    </source>
</evidence>
<keyword evidence="4 13" id="KW-0813">Transport</keyword>
<dbReference type="PANTHER" id="PTHR30531:SF12">
    <property type="entry name" value="FLAGELLAR BIOSYNTHETIC PROTEIN FLHB"/>
    <property type="match status" value="1"/>
</dbReference>
<reference evidence="15 16" key="1">
    <citation type="journal article" date="2020" name="Curr. Microbiol.">
        <title>Tepidiphilus baoligensis sp. nov., a Novel Bacterium of the Family Hydrogenophilaceae Isolated from an Oil Reservoir.</title>
        <authorList>
            <person name="Zhang X."/>
            <person name="Wang G."/>
            <person name="Ma X."/>
            <person name="Yu J."/>
            <person name="You J."/>
            <person name="Xue Y."/>
            <person name="Ma Y."/>
        </authorList>
    </citation>
    <scope>NUCLEOTIDE SEQUENCE [LARGE SCALE GENOMIC DNA]</scope>
    <source>
        <strain evidence="15 16">B18-69</strain>
    </source>
</reference>
<evidence type="ECO:0000256" key="8">
    <source>
        <dbReference type="ARBA" id="ARBA00022927"/>
    </source>
</evidence>
<feature type="transmembrane region" description="Helical" evidence="13">
    <location>
        <begin position="138"/>
        <end position="165"/>
    </location>
</feature>
<comment type="subcellular location">
    <subcellularLocation>
        <location evidence="1">Cell membrane</location>
        <topology evidence="1">Multi-pass membrane protein</topology>
    </subcellularLocation>
</comment>
<evidence type="ECO:0000256" key="11">
    <source>
        <dbReference type="ARBA" id="ARBA00023225"/>
    </source>
</evidence>
<evidence type="ECO:0000313" key="16">
    <source>
        <dbReference type="Proteomes" id="UP000669605"/>
    </source>
</evidence>
<gene>
    <name evidence="13 15" type="primary">flhB</name>
    <name evidence="15" type="ORF">GV368_06370</name>
</gene>
<evidence type="ECO:0000256" key="1">
    <source>
        <dbReference type="ARBA" id="ARBA00004651"/>
    </source>
</evidence>
<dbReference type="InterPro" id="IPR006136">
    <property type="entry name" value="FlhB"/>
</dbReference>
<evidence type="ECO:0000256" key="12">
    <source>
        <dbReference type="ARBA" id="ARBA00025078"/>
    </source>
</evidence>
<keyword evidence="15" id="KW-0966">Cell projection</keyword>
<name>A0ABX1QL78_9PROT</name>
<keyword evidence="9 13" id="KW-1133">Transmembrane helix</keyword>
<dbReference type="InterPro" id="IPR006135">
    <property type="entry name" value="T3SS_substrate_exporter"/>
</dbReference>
<feature type="region of interest" description="Disordered" evidence="14">
    <location>
        <begin position="1"/>
        <end position="26"/>
    </location>
</feature>
<evidence type="ECO:0000256" key="9">
    <source>
        <dbReference type="ARBA" id="ARBA00022989"/>
    </source>
</evidence>
<proteinExistence type="inferred from homology"/>
<keyword evidence="8 13" id="KW-0653">Protein transport</keyword>
<dbReference type="Gene3D" id="3.40.1690.10">
    <property type="entry name" value="secretion proteins EscU"/>
    <property type="match status" value="1"/>
</dbReference>
<evidence type="ECO:0000313" key="15">
    <source>
        <dbReference type="EMBL" id="NMH16728.1"/>
    </source>
</evidence>
<evidence type="ECO:0000256" key="6">
    <source>
        <dbReference type="ARBA" id="ARBA00022692"/>
    </source>
</evidence>
<feature type="transmembrane region" description="Helical" evidence="13">
    <location>
        <begin position="191"/>
        <end position="215"/>
    </location>
</feature>
<dbReference type="EMBL" id="JAAAUB010000007">
    <property type="protein sequence ID" value="NMH16728.1"/>
    <property type="molecule type" value="Genomic_DNA"/>
</dbReference>
<feature type="transmembrane region" description="Helical" evidence="13">
    <location>
        <begin position="93"/>
        <end position="117"/>
    </location>
</feature>
<evidence type="ECO:0000256" key="14">
    <source>
        <dbReference type="SAM" id="MobiDB-lite"/>
    </source>
</evidence>
<dbReference type="RefSeq" id="WP_169115928.1">
    <property type="nucleotide sequence ID" value="NZ_JAAAUB010000007.1"/>
</dbReference>
<dbReference type="PRINTS" id="PR00950">
    <property type="entry name" value="TYPE3IMSPROT"/>
</dbReference>
<comment type="similarity">
    <text evidence="2 13">Belongs to the type III secretion exporter family.</text>
</comment>
<sequence>MAEESDLEKTEQPSPRRLEKAREEGQVPHSRELGTFLVLFVGVITLMIAGEWMGRRWMGVLTQGFAFERDTAFDLTRMLGILQRLYVESLISFAPLLLFLMLAAVAGPLMLGGLVFAPKTLGFRLGRLNPMNGLRRMFFSLHGAMEVVKSLLKVSVVAAMVWITFRRERDVVLSLSVLPVSDAAGSFLREMLFGALLIVSGLALIAAVDVPFQLWQYYKKLRMTKEEVKREYKEQEGDPHLKARIRSVQREMARKRMMAEVPKADVVVTNPTHFAVALKYDQKSMAAPMVVAKGRGVIAQRIRELADEAQVPRVEAPPLARALYAHVEIGETIPPTLFAAVAEILAYVFQLDRWMAQGGPKPQPPQEVPVPPELDPGEVATAEAGDGEP</sequence>
<dbReference type="Pfam" id="PF01312">
    <property type="entry name" value="Bac_export_2"/>
    <property type="match status" value="1"/>
</dbReference>
<feature type="compositionally biased region" description="Basic and acidic residues" evidence="14">
    <location>
        <begin position="7"/>
        <end position="26"/>
    </location>
</feature>
<keyword evidence="6 13" id="KW-0812">Transmembrane</keyword>
<organism evidence="15 16">
    <name type="scientific">Tepidiphilus baoligensis</name>
    <dbReference type="NCBI Taxonomy" id="2698687"/>
    <lineage>
        <taxon>Bacteria</taxon>
        <taxon>Pseudomonadati</taxon>
        <taxon>Pseudomonadota</taxon>
        <taxon>Hydrogenophilia</taxon>
        <taxon>Hydrogenophilales</taxon>
        <taxon>Hydrogenophilaceae</taxon>
        <taxon>Tepidiphilus</taxon>
    </lineage>
</organism>
<comment type="function">
    <text evidence="12 13">Required for formation of the rod structure in the basal body of the flagellar apparatus. Together with FliI and FliH, may constitute the export apparatus of flagellin.</text>
</comment>
<keyword evidence="11 13" id="KW-1006">Bacterial flagellum protein export</keyword>
<keyword evidence="15" id="KW-0969">Cilium</keyword>
<keyword evidence="15" id="KW-0282">Flagellum</keyword>
<dbReference type="PANTHER" id="PTHR30531">
    <property type="entry name" value="FLAGELLAR BIOSYNTHETIC PROTEIN FLHB"/>
    <property type="match status" value="1"/>
</dbReference>
<keyword evidence="16" id="KW-1185">Reference proteome</keyword>
<evidence type="ECO:0000256" key="7">
    <source>
        <dbReference type="ARBA" id="ARBA00022795"/>
    </source>
</evidence>
<feature type="transmembrane region" description="Helical" evidence="13">
    <location>
        <begin position="33"/>
        <end position="53"/>
    </location>
</feature>
<dbReference type="NCBIfam" id="TIGR00328">
    <property type="entry name" value="flhB"/>
    <property type="match status" value="1"/>
</dbReference>
<evidence type="ECO:0000256" key="3">
    <source>
        <dbReference type="ARBA" id="ARBA00021622"/>
    </source>
</evidence>
<keyword evidence="10 13" id="KW-0472">Membrane</keyword>
<feature type="region of interest" description="Disordered" evidence="14">
    <location>
        <begin position="358"/>
        <end position="389"/>
    </location>
</feature>
<keyword evidence="7 13" id="KW-1005">Bacterial flagellum biogenesis</keyword>
<dbReference type="Gene3D" id="6.10.250.2080">
    <property type="match status" value="1"/>
</dbReference>
<evidence type="ECO:0000256" key="2">
    <source>
        <dbReference type="ARBA" id="ARBA00010690"/>
    </source>
</evidence>
<keyword evidence="5 13" id="KW-1003">Cell membrane</keyword>
<protein>
    <recommendedName>
        <fullName evidence="3 13">Flagellar biosynthetic protein FlhB</fullName>
    </recommendedName>
</protein>
<feature type="compositionally biased region" description="Pro residues" evidence="14">
    <location>
        <begin position="361"/>
        <end position="374"/>
    </location>
</feature>
<dbReference type="InterPro" id="IPR029025">
    <property type="entry name" value="T3SS_substrate_exporter_C"/>
</dbReference>
<evidence type="ECO:0000256" key="10">
    <source>
        <dbReference type="ARBA" id="ARBA00023136"/>
    </source>
</evidence>